<keyword evidence="2" id="KW-0902">Two-component regulatory system</keyword>
<keyword evidence="1 4" id="KW-0597">Phosphoprotein</keyword>
<evidence type="ECO:0000259" key="6">
    <source>
        <dbReference type="PROSITE" id="PS50110"/>
    </source>
</evidence>
<gene>
    <name evidence="8" type="ORF">GCM10009118_08020</name>
</gene>
<dbReference type="PANTHER" id="PTHR48111:SF40">
    <property type="entry name" value="PHOSPHATE REGULON TRANSCRIPTIONAL REGULATORY PROTEIN PHOB"/>
    <property type="match status" value="1"/>
</dbReference>
<reference evidence="9" key="1">
    <citation type="journal article" date="2019" name="Int. J. Syst. Evol. Microbiol.">
        <title>The Global Catalogue of Microorganisms (GCM) 10K type strain sequencing project: providing services to taxonomists for standard genome sequencing and annotation.</title>
        <authorList>
            <consortium name="The Broad Institute Genomics Platform"/>
            <consortium name="The Broad Institute Genome Sequencing Center for Infectious Disease"/>
            <person name="Wu L."/>
            <person name="Ma J."/>
        </authorList>
    </citation>
    <scope>NUCLEOTIDE SEQUENCE [LARGE SCALE GENOMIC DNA]</scope>
    <source>
        <strain evidence="9">JCM 16083</strain>
    </source>
</reference>
<dbReference type="Pfam" id="PF00486">
    <property type="entry name" value="Trans_reg_C"/>
    <property type="match status" value="1"/>
</dbReference>
<dbReference type="RefSeq" id="WP_343785292.1">
    <property type="nucleotide sequence ID" value="NZ_BAAAFH010000003.1"/>
</dbReference>
<proteinExistence type="predicted"/>
<dbReference type="PANTHER" id="PTHR48111">
    <property type="entry name" value="REGULATOR OF RPOS"/>
    <property type="match status" value="1"/>
</dbReference>
<dbReference type="InterPro" id="IPR016032">
    <property type="entry name" value="Sig_transdc_resp-reg_C-effctor"/>
</dbReference>
<dbReference type="InterPro" id="IPR001867">
    <property type="entry name" value="OmpR/PhoB-type_DNA-bd"/>
</dbReference>
<dbReference type="PROSITE" id="PS50110">
    <property type="entry name" value="RESPONSE_REGULATORY"/>
    <property type="match status" value="1"/>
</dbReference>
<dbReference type="InterPro" id="IPR039420">
    <property type="entry name" value="WalR-like"/>
</dbReference>
<sequence>MNKPKILIVDDEQDIREIVKYNLEKEGFEVETAENGEIGIEKTNSFRPDIILLDVMMPNMDGIEVCERIRAIPELQDILICFLTARSEDYSQIAGLEAGADDYIAKPLKPKVLISRLHAILRRKSSNQTEETQNGLVIDRERYLVLLNGEELQLPKKEFELLALLHSKPGKVFERDFILESVWGTDIVVGDRTIDVHIRKLREKIGDEYIKTVKGVGYKFEE</sequence>
<dbReference type="EMBL" id="BAAAFH010000003">
    <property type="protein sequence ID" value="GAA0874394.1"/>
    <property type="molecule type" value="Genomic_DNA"/>
</dbReference>
<dbReference type="Gene3D" id="1.10.10.10">
    <property type="entry name" value="Winged helix-like DNA-binding domain superfamily/Winged helix DNA-binding domain"/>
    <property type="match status" value="1"/>
</dbReference>
<dbReference type="InterPro" id="IPR036388">
    <property type="entry name" value="WH-like_DNA-bd_sf"/>
</dbReference>
<dbReference type="Proteomes" id="UP001501126">
    <property type="component" value="Unassembled WGS sequence"/>
</dbReference>
<dbReference type="InterPro" id="IPR001789">
    <property type="entry name" value="Sig_transdc_resp-reg_receiver"/>
</dbReference>
<feature type="modified residue" description="4-aspartylphosphate" evidence="4">
    <location>
        <position position="54"/>
    </location>
</feature>
<evidence type="ECO:0000259" key="7">
    <source>
        <dbReference type="PROSITE" id="PS51755"/>
    </source>
</evidence>
<dbReference type="SUPFAM" id="SSF52172">
    <property type="entry name" value="CheY-like"/>
    <property type="match status" value="1"/>
</dbReference>
<evidence type="ECO:0000256" key="5">
    <source>
        <dbReference type="PROSITE-ProRule" id="PRU01091"/>
    </source>
</evidence>
<dbReference type="CDD" id="cd00383">
    <property type="entry name" value="trans_reg_C"/>
    <property type="match status" value="1"/>
</dbReference>
<feature type="DNA-binding region" description="OmpR/PhoB-type" evidence="5">
    <location>
        <begin position="127"/>
        <end position="222"/>
    </location>
</feature>
<keyword evidence="3 5" id="KW-0238">DNA-binding</keyword>
<dbReference type="CDD" id="cd17574">
    <property type="entry name" value="REC_OmpR"/>
    <property type="match status" value="1"/>
</dbReference>
<evidence type="ECO:0000313" key="9">
    <source>
        <dbReference type="Proteomes" id="UP001501126"/>
    </source>
</evidence>
<protein>
    <submittedName>
        <fullName evidence="8">Response regulator transcription factor</fullName>
    </submittedName>
</protein>
<feature type="domain" description="OmpR/PhoB-type" evidence="7">
    <location>
        <begin position="127"/>
        <end position="222"/>
    </location>
</feature>
<accession>A0ABP3Y116</accession>
<feature type="domain" description="Response regulatory" evidence="6">
    <location>
        <begin position="5"/>
        <end position="121"/>
    </location>
</feature>
<comment type="caution">
    <text evidence="8">The sequence shown here is derived from an EMBL/GenBank/DDBJ whole genome shotgun (WGS) entry which is preliminary data.</text>
</comment>
<dbReference type="InterPro" id="IPR011006">
    <property type="entry name" value="CheY-like_superfamily"/>
</dbReference>
<evidence type="ECO:0000313" key="8">
    <source>
        <dbReference type="EMBL" id="GAA0874394.1"/>
    </source>
</evidence>
<evidence type="ECO:0000256" key="3">
    <source>
        <dbReference type="ARBA" id="ARBA00023125"/>
    </source>
</evidence>
<dbReference type="SMART" id="SM00862">
    <property type="entry name" value="Trans_reg_C"/>
    <property type="match status" value="1"/>
</dbReference>
<dbReference type="SMART" id="SM00448">
    <property type="entry name" value="REC"/>
    <property type="match status" value="1"/>
</dbReference>
<evidence type="ECO:0000256" key="4">
    <source>
        <dbReference type="PROSITE-ProRule" id="PRU00169"/>
    </source>
</evidence>
<name>A0ABP3Y116_9FLAO</name>
<evidence type="ECO:0000256" key="2">
    <source>
        <dbReference type="ARBA" id="ARBA00023012"/>
    </source>
</evidence>
<organism evidence="8 9">
    <name type="scientific">Wandonia haliotis</name>
    <dbReference type="NCBI Taxonomy" id="574963"/>
    <lineage>
        <taxon>Bacteria</taxon>
        <taxon>Pseudomonadati</taxon>
        <taxon>Bacteroidota</taxon>
        <taxon>Flavobacteriia</taxon>
        <taxon>Flavobacteriales</taxon>
        <taxon>Crocinitomicaceae</taxon>
        <taxon>Wandonia</taxon>
    </lineage>
</organism>
<keyword evidence="9" id="KW-1185">Reference proteome</keyword>
<dbReference type="PROSITE" id="PS51755">
    <property type="entry name" value="OMPR_PHOB"/>
    <property type="match status" value="1"/>
</dbReference>
<dbReference type="Gene3D" id="3.40.50.2300">
    <property type="match status" value="1"/>
</dbReference>
<dbReference type="Pfam" id="PF00072">
    <property type="entry name" value="Response_reg"/>
    <property type="match status" value="1"/>
</dbReference>
<evidence type="ECO:0000256" key="1">
    <source>
        <dbReference type="ARBA" id="ARBA00022553"/>
    </source>
</evidence>
<dbReference type="SUPFAM" id="SSF46894">
    <property type="entry name" value="C-terminal effector domain of the bipartite response regulators"/>
    <property type="match status" value="1"/>
</dbReference>